<keyword evidence="1" id="KW-1235">Degradation of host cell envelope components during virus entry</keyword>
<keyword evidence="1" id="KW-1162">Viral penetration into host cytoplasm</keyword>
<keyword evidence="1" id="KW-0812">Transmembrane</keyword>
<sequence length="1331" mass="143804">MSYDKTKASEYDGLFQKAADTHGVSYDLLRKTSFNESSFNPKAVSKTGPKGIMQFTTATARGLGLNVADVGVDDPNDDRYNPELSIDAAARHLSDLVRKYDGDELKAALAYNQGEGANGAPQMAAYDSGDFSKISEEGRKYMRNLMDVAQSPRKGELEAFGGITPKANGIPKGYGIPASQAFAGLSKPQKVSTVGDLPESTGFSVKGVEQEPPATPFSKDYWQTKGVTIDEVEARSSFFGFQNATKAEMANSTLGVAFRAGRMDNGYDVFKDTITPTKWNAYTPTEADLQKLRDSGLPASYYHVVTGGDGDNWDSLIDLAKRNYAYDAAAAEATLTAKLSAGVLGAGVDPLSYVPLVGLSGKGIKLINKALIVGSQSAALSVASEGIRTNIAGGEAHYANAAVGGLVFGAGMSAIGDAISASLRKGPPTAAETINEYAAITQRVEARESAINAGTEDLSKLPTDDLKFDQSHAGVEYANGRNEGDVVLRDGTILSDSNPANPRTIKEFSEIDPERAASGIKLGGFTEIGLKTLGSENPEIRGIATDLVRSPTGMESGSSGKFGAVSSDIHERLHANDQRTYNDLYDAVRTAMDDPKYSVGPERMSREGKRQDIYKNAALAIERPELQANLTKGEKAVMDIMKRHFDTKRELMENPAIFGDARAVSIFPGSRHKGTYIPNVYDRNIKALMVQRLGEDGFQEAIAKSWMTSYLTRPEVKARVDEYLMELSEGKAVTLADVEKHAMDKAYGISHTDNFTSSSVIDDNITGLVGIENNSFLEARNMFDSDMAVTLPDGGQFSVNDLRDFDMFRVMPAYDRRINGDIAIMGGTGKTTAELKDTIMALDKKSEGNGLMKGEVEALKDTVKILTGRARRNQDGATETMLRSLNDLSFFSKNAYMGAQNITEISGMLAKGNVAAVLHGIPVIRDLAFRKGPVSGSELKDLHATLFGKEFDDLIRPRRADLVQRLREASDTSNAVAQVVGTLKFGTQELAARSPWTKFLNGTSNYILDAARQGVLGDVANAALGGKGSKFGKENFLKSASITPEQWKGIKQLFVDHTTRGPDGQFKVNDKKAFSQDPRAMDLWRLADKVADETMLRPHKVSSQDSKAYGAGVKMVMQFKNFVIKSLNAKFVRGYHEATKNSRQLDVALTHILSLGIAGGYYTMQAHVKAQGLQEHQRKDYLKKALSPTMIGYAAITRSSHLGAPVAIPSMIGGALGFNDANMLRSTILPKEVQKGRPENKPFNSREVAANLMGSIGQQIPSLGYVGAVGSAALNAAGVLTAPNKPTERDFMTGLMNSNRELVPNDILTQQLIMRIYEANGVHIKEAPKPN</sequence>
<keyword evidence="1" id="KW-1160">Virus entry into host cell</keyword>
<keyword evidence="1" id="KW-1043">Host membrane</keyword>
<gene>
    <name evidence="3" type="ORF">Q19_43</name>
</gene>
<accession>A0A6C0T989</accession>
<comment type="catalytic activity">
    <reaction evidence="1">
        <text>Exolytic cleavage of the (1-&gt;4)-beta-glycosidic linkage between N-acetylmuramic acid (MurNAc) and N-acetylglucosamine (GlcNAc) residues in peptidoglycan, from either the reducing or the non-reducing ends of the peptidoglycan chains, with concomitant formation of a 1,6-anhydrobond in the MurNAc residue.</text>
        <dbReference type="EC" id="4.2.2.n1"/>
    </reaction>
</comment>
<keyword evidence="1" id="KW-1236">Degradation of host peptidoglycans during virus entry</keyword>
<dbReference type="EC" id="4.2.2.n1" evidence="1"/>
<dbReference type="Proteomes" id="UP000434467">
    <property type="component" value="Segment"/>
</dbReference>
<keyword evidence="1" id="KW-0946">Virion</keyword>
<dbReference type="GO" id="GO:0099002">
    <property type="term" value="P:symbiont genome ejection through host cell envelope, short tail mechanism"/>
    <property type="evidence" value="ECO:0007669"/>
    <property type="project" value="UniProtKB-UniRule"/>
</dbReference>
<dbReference type="GO" id="GO:0008933">
    <property type="term" value="F:peptidoglycan lytic transglycosylase activity"/>
    <property type="evidence" value="ECO:0007669"/>
    <property type="project" value="UniProtKB-UniRule"/>
</dbReference>
<feature type="domain" description="Transglycosylase SLT" evidence="2">
    <location>
        <begin position="14"/>
        <end position="127"/>
    </location>
</feature>
<dbReference type="InterPro" id="IPR008258">
    <property type="entry name" value="Transglycosylase_SLT_dom_1"/>
</dbReference>
<keyword evidence="1" id="KW-0081">Bacteriolytic enzyme</keyword>
<keyword evidence="1" id="KW-1133">Transmembrane helix</keyword>
<comment type="domain">
    <text evidence="1">The N-terminus contains the transglycosylase activity. The C-terminus is essential for the viral DNA translocation into the host cytoplasm.</text>
</comment>
<feature type="topological domain" description="Cytoplasmic" evidence="1">
    <location>
        <begin position="1169"/>
        <end position="1331"/>
    </location>
</feature>
<keyword evidence="1" id="KW-1030">Host cell inner membrane</keyword>
<dbReference type="SUPFAM" id="SSF53955">
    <property type="entry name" value="Lysozyme-like"/>
    <property type="match status" value="1"/>
</dbReference>
<keyword evidence="1" id="KW-0378">Hydrolase</keyword>
<dbReference type="InterPro" id="IPR038994">
    <property type="entry name" value="Gp16"/>
</dbReference>
<dbReference type="GO" id="GO:0031640">
    <property type="term" value="P:killing of cells of another organism"/>
    <property type="evidence" value="ECO:0007669"/>
    <property type="project" value="UniProtKB-KW"/>
</dbReference>
<keyword evidence="1" id="KW-0472">Membrane</keyword>
<dbReference type="GO" id="GO:0044423">
    <property type="term" value="C:virion component"/>
    <property type="evidence" value="ECO:0007669"/>
    <property type="project" value="UniProtKB-UniRule"/>
</dbReference>
<organism evidence="3 4">
    <name type="scientific">Pectobacterium phage Q19</name>
    <dbReference type="NCBI Taxonomy" id="2500576"/>
    <lineage>
        <taxon>Viruses</taxon>
        <taxon>Duplodnaviria</taxon>
        <taxon>Heunggongvirae</taxon>
        <taxon>Uroviricota</taxon>
        <taxon>Caudoviricetes</taxon>
        <taxon>Autographivirales</taxon>
        <taxon>Autotranscriptaviridae</taxon>
        <taxon>Studiervirinae</taxon>
        <taxon>Maklayavirus</taxon>
        <taxon>Maklayavirus Q19</taxon>
    </lineage>
</organism>
<comment type="function">
    <text evidence="1">Component of the cylindrical core that assembles on the inner surface of the capsid during capsid formation and plays a role in viral DNA ejection into the host cell. The inner core is composed of stacked rings of gp14, gp15 and gp16 proteins. Following binding to the host cell surface, the internal core is disassembled and gp16 is ejected along with gp14 and gp15 into the infected cell. Gp16 probably inserts in the host inner membrane and remains associated with gp15. The gp15-gp16 complex binds to both the viral DNA and the host inner membrane, probably escorting the leading end of the genome through the periplasm and controlling the extent of DNA translocated into the host cell. Functions as an exolysin that catalyzes the cleavage of the glycosidic bonds between N-acetylmuramic acid and N-acetylglucosamine residues in peptidoglycans allowing the local digestion of the bacterial peptidoglycan wall.</text>
</comment>
<comment type="similarity">
    <text evidence="1">Belongs to the transglycosylase Slt family.</text>
</comment>
<dbReference type="GO" id="GO:0098932">
    <property type="term" value="P:symbiont entry into host cell via disruption of host cell wall peptidoglycan"/>
    <property type="evidence" value="ECO:0007669"/>
    <property type="project" value="UniProtKB-UniRule"/>
</dbReference>
<keyword evidence="1" id="KW-1244">Viral short tail ejection system</keyword>
<comment type="caution">
    <text evidence="1">Lacks conserved residue(s) required for the propagation of feature annotation.</text>
</comment>
<dbReference type="InterPro" id="IPR023346">
    <property type="entry name" value="Lysozyme-like_dom_sf"/>
</dbReference>
<evidence type="ECO:0000256" key="1">
    <source>
        <dbReference type="HAMAP-Rule" id="MF_04121"/>
    </source>
</evidence>
<keyword evidence="1" id="KW-0929">Antimicrobial</keyword>
<dbReference type="PANTHER" id="PTHR37423:SF2">
    <property type="entry name" value="MEMBRANE-BOUND LYTIC MUREIN TRANSGLYCOSYLASE C"/>
    <property type="match status" value="1"/>
</dbReference>
<dbReference type="EMBL" id="MK290739">
    <property type="protein sequence ID" value="QIA98624.1"/>
    <property type="molecule type" value="Genomic_DNA"/>
</dbReference>
<dbReference type="Gene3D" id="1.10.530.10">
    <property type="match status" value="1"/>
</dbReference>
<comment type="subcellular location">
    <subcellularLocation>
        <location evidence="1">Virion</location>
    </subcellularLocation>
    <subcellularLocation>
        <location evidence="1">Host cell inner membrane</location>
        <topology evidence="1">Single-pass membrane protein</topology>
    </subcellularLocation>
    <text evidence="1">The gp15-gp16 complex spans the periplasm and the cytoplasmic membrane.</text>
</comment>
<dbReference type="GO" id="GO:0042742">
    <property type="term" value="P:defense response to bacterium"/>
    <property type="evidence" value="ECO:0007669"/>
    <property type="project" value="UniProtKB-KW"/>
</dbReference>
<dbReference type="Pfam" id="PF01464">
    <property type="entry name" value="SLT"/>
    <property type="match status" value="1"/>
</dbReference>
<proteinExistence type="inferred from homology"/>
<dbReference type="GO" id="GO:0098994">
    <property type="term" value="P:symbiont entry into host cell via disruption of host cell envelope"/>
    <property type="evidence" value="ECO:0007669"/>
    <property type="project" value="UniProtKB-KW"/>
</dbReference>
<feature type="topological domain" description="Periplasmic" evidence="1">
    <location>
        <begin position="1"/>
        <end position="1147"/>
    </location>
</feature>
<evidence type="ECO:0000313" key="3">
    <source>
        <dbReference type="EMBL" id="QIA98624.1"/>
    </source>
</evidence>
<name>A0A6C0T989_9CAUD</name>
<keyword evidence="4" id="KW-1185">Reference proteome</keyword>
<dbReference type="HAMAP" id="MF_04121">
    <property type="entry name" value="TRANSGLYCOSYLASE_T7"/>
    <property type="match status" value="1"/>
</dbReference>
<keyword evidence="1" id="KW-1032">Host cell membrane</keyword>
<dbReference type="PANTHER" id="PTHR37423">
    <property type="entry name" value="SOLUBLE LYTIC MUREIN TRANSGLYCOSYLASE-RELATED"/>
    <property type="match status" value="1"/>
</dbReference>
<evidence type="ECO:0000259" key="2">
    <source>
        <dbReference type="Pfam" id="PF01464"/>
    </source>
</evidence>
<dbReference type="GO" id="GO:0020002">
    <property type="term" value="C:host cell plasma membrane"/>
    <property type="evidence" value="ECO:0007669"/>
    <property type="project" value="UniProtKB-SubCell"/>
</dbReference>
<keyword evidence="1" id="KW-0456">Lyase</keyword>
<dbReference type="GO" id="GO:0016787">
    <property type="term" value="F:hydrolase activity"/>
    <property type="evidence" value="ECO:0007669"/>
    <property type="project" value="UniProtKB-KW"/>
</dbReference>
<reference evidence="3" key="1">
    <citation type="submission" date="2018-12" db="EMBL/GenBank/DDBJ databases">
        <authorList>
            <person name="Shneider M.M."/>
            <person name="Kabanova A.P."/>
            <person name="Korzhenkov A.A."/>
            <person name="Toschakov S.V."/>
            <person name="Miroshnikov K.A."/>
        </authorList>
    </citation>
    <scope>NUCLEOTIDE SEQUENCE [LARGE SCALE GENOMIC DNA]</scope>
</reference>
<evidence type="ECO:0000313" key="4">
    <source>
        <dbReference type="Proteomes" id="UP000434467"/>
    </source>
</evidence>
<keyword evidence="1" id="KW-1171">Viral genome ejection through host cell envelope</keyword>
<feature type="active site" evidence="1">
    <location>
        <position position="36"/>
    </location>
</feature>
<comment type="subunit">
    <text evidence="1">Homotetramer. Interacts with gp15; after ejection the gp15-gp16 complex composed of a gp15 octamer and a gp16 tetramer probably binds both the viral DNA and the host inner membrane.</text>
</comment>
<protein>
    <recommendedName>
        <fullName evidence="1">Peptidoglycan transglycosylase gp16</fullName>
        <ecNumber evidence="1">4.2.2.n1</ecNumber>
    </recommendedName>
    <alternativeName>
        <fullName evidence="1">Internal core protein gp16</fullName>
    </alternativeName>
</protein>